<dbReference type="AlphaFoldDB" id="A0A1R2BN41"/>
<evidence type="ECO:0000256" key="2">
    <source>
        <dbReference type="SAM" id="MobiDB-lite"/>
    </source>
</evidence>
<comment type="caution">
    <text evidence="3">The sequence shown here is derived from an EMBL/GenBank/DDBJ whole genome shotgun (WGS) entry which is preliminary data.</text>
</comment>
<name>A0A1R2BN41_9CILI</name>
<feature type="region of interest" description="Disordered" evidence="2">
    <location>
        <begin position="246"/>
        <end position="283"/>
    </location>
</feature>
<keyword evidence="1" id="KW-0175">Coiled coil</keyword>
<dbReference type="OrthoDB" id="8062037at2759"/>
<protein>
    <submittedName>
        <fullName evidence="3">Uncharacterized protein</fullName>
    </submittedName>
</protein>
<dbReference type="Proteomes" id="UP000187209">
    <property type="component" value="Unassembled WGS sequence"/>
</dbReference>
<organism evidence="3 4">
    <name type="scientific">Stentor coeruleus</name>
    <dbReference type="NCBI Taxonomy" id="5963"/>
    <lineage>
        <taxon>Eukaryota</taxon>
        <taxon>Sar</taxon>
        <taxon>Alveolata</taxon>
        <taxon>Ciliophora</taxon>
        <taxon>Postciliodesmatophora</taxon>
        <taxon>Heterotrichea</taxon>
        <taxon>Heterotrichida</taxon>
        <taxon>Stentoridae</taxon>
        <taxon>Stentor</taxon>
    </lineage>
</organism>
<accession>A0A1R2BN41</accession>
<keyword evidence="4" id="KW-1185">Reference proteome</keyword>
<feature type="coiled-coil region" evidence="1">
    <location>
        <begin position="151"/>
        <end position="237"/>
    </location>
</feature>
<dbReference type="PANTHER" id="PTHR47026:SF2">
    <property type="entry name" value="FLAGELLAR ASSOCIATED PROTEIN"/>
    <property type="match status" value="1"/>
</dbReference>
<feature type="coiled-coil region" evidence="1">
    <location>
        <begin position="24"/>
        <end position="70"/>
    </location>
</feature>
<evidence type="ECO:0000313" key="3">
    <source>
        <dbReference type="EMBL" id="OMJ78229.1"/>
    </source>
</evidence>
<dbReference type="PANTHER" id="PTHR47026">
    <property type="entry name" value="PIGMENTOSA GTPASE REGULATOR-LIKE PROTEIN, PUTATIVE-RELATED"/>
    <property type="match status" value="1"/>
</dbReference>
<dbReference type="EMBL" id="MPUH01000532">
    <property type="protein sequence ID" value="OMJ78229.1"/>
    <property type="molecule type" value="Genomic_DNA"/>
</dbReference>
<evidence type="ECO:0000313" key="4">
    <source>
        <dbReference type="Proteomes" id="UP000187209"/>
    </source>
</evidence>
<gene>
    <name evidence="3" type="ORF">SteCoe_21989</name>
</gene>
<sequence>MQMENSSDQEEVSEESFNSTLQCLKDLQREYEMQEKYAEAEKIENKIQKLKEKKRKKDIMKLKNRQKSERHSINSIYKSESKNFNNRWESVLSSNLEKYKVQEEELIKKHKKMYEDEKETLEKNAPCFFKPSAMLLNTIKCKEKAVTSKKYREAQKLAKEIESALEIEKKMYIENRQAKIDKQLSIFQKKLDKELEVLRLKKEAELREINKQRLYERENMERRVENICRELENAQNIQINIAKGLHTTNAGRQSPYKSGSSFRSDHSSPSKFLVHKKSISKAT</sequence>
<proteinExistence type="predicted"/>
<feature type="compositionally biased region" description="Polar residues" evidence="2">
    <location>
        <begin position="246"/>
        <end position="262"/>
    </location>
</feature>
<feature type="compositionally biased region" description="Basic residues" evidence="2">
    <location>
        <begin position="273"/>
        <end position="283"/>
    </location>
</feature>
<reference evidence="3 4" key="1">
    <citation type="submission" date="2016-11" db="EMBL/GenBank/DDBJ databases">
        <title>The macronuclear genome of Stentor coeruleus: a giant cell with tiny introns.</title>
        <authorList>
            <person name="Slabodnick M."/>
            <person name="Ruby J.G."/>
            <person name="Reiff S.B."/>
            <person name="Swart E.C."/>
            <person name="Gosai S."/>
            <person name="Prabakaran S."/>
            <person name="Witkowska E."/>
            <person name="Larue G.E."/>
            <person name="Fisher S."/>
            <person name="Freeman R.M."/>
            <person name="Gunawardena J."/>
            <person name="Chu W."/>
            <person name="Stover N.A."/>
            <person name="Gregory B.D."/>
            <person name="Nowacki M."/>
            <person name="Derisi J."/>
            <person name="Roy S.W."/>
            <person name="Marshall W.F."/>
            <person name="Sood P."/>
        </authorList>
    </citation>
    <scope>NUCLEOTIDE SEQUENCE [LARGE SCALE GENOMIC DNA]</scope>
    <source>
        <strain evidence="3">WM001</strain>
    </source>
</reference>
<evidence type="ECO:0000256" key="1">
    <source>
        <dbReference type="SAM" id="Coils"/>
    </source>
</evidence>